<dbReference type="Proteomes" id="UP000092584">
    <property type="component" value="Unassembled WGS sequence"/>
</dbReference>
<dbReference type="AlphaFoldDB" id="A0A1B8TNY9"/>
<evidence type="ECO:0000313" key="1">
    <source>
        <dbReference type="EMBL" id="OBY61361.1"/>
    </source>
</evidence>
<reference evidence="2" key="1">
    <citation type="submission" date="2016-02" db="EMBL/GenBank/DDBJ databases">
        <authorList>
            <person name="Shin S.-K."/>
            <person name="Yi H."/>
            <person name="Kim E."/>
        </authorList>
    </citation>
    <scope>NUCLEOTIDE SEQUENCE [LARGE SCALE GENOMIC DNA]</scope>
    <source>
        <strain evidence="2">LPB0003</strain>
    </source>
</reference>
<comment type="caution">
    <text evidence="1">The sequence shown here is derived from an EMBL/GenBank/DDBJ whole genome shotgun (WGS) entry which is preliminary data.</text>
</comment>
<dbReference type="STRING" id="1774273.LPB03_16300"/>
<dbReference type="EMBL" id="LSFM01000027">
    <property type="protein sequence ID" value="OBY61361.1"/>
    <property type="molecule type" value="Genomic_DNA"/>
</dbReference>
<dbReference type="KEGG" id="pob:LPB03_16300"/>
<evidence type="ECO:0000313" key="2">
    <source>
        <dbReference type="Proteomes" id="UP000092584"/>
    </source>
</evidence>
<protein>
    <submittedName>
        <fullName evidence="1">Uncharacterized protein</fullName>
    </submittedName>
</protein>
<name>A0A1B8TNY9_9FLAO</name>
<keyword evidence="2" id="KW-1185">Reference proteome</keyword>
<dbReference type="RefSeq" id="WP_065320692.1">
    <property type="nucleotide sequence ID" value="NZ_CP017477.1"/>
</dbReference>
<dbReference type="OrthoDB" id="1201645at2"/>
<proteinExistence type="predicted"/>
<sequence length="150" mass="17545">MKIFKKVDKILASFGNVRAMKRTHVDTFTEEKISNIKSEKYGVSEYGILYIDFQELAEYFFLETTILSNTDFKTNKGATLTFKSETTELNLNSDDYMIESDFSNVSNRYITKISYPVLKEELMKVQNKDFLSVEFKVKKHTINFQVNIKN</sequence>
<accession>A0A1B8TNY9</accession>
<organism evidence="1 2">
    <name type="scientific">Polaribacter vadi</name>
    <dbReference type="NCBI Taxonomy" id="1774273"/>
    <lineage>
        <taxon>Bacteria</taxon>
        <taxon>Pseudomonadati</taxon>
        <taxon>Bacteroidota</taxon>
        <taxon>Flavobacteriia</taxon>
        <taxon>Flavobacteriales</taxon>
        <taxon>Flavobacteriaceae</taxon>
    </lineage>
</organism>
<gene>
    <name evidence="1" type="ORF">LPB3_16240</name>
</gene>